<feature type="domain" description="DHFR" evidence="10">
    <location>
        <begin position="3"/>
        <end position="168"/>
    </location>
</feature>
<dbReference type="InterPro" id="IPR024072">
    <property type="entry name" value="DHFR-like_dom_sf"/>
</dbReference>
<evidence type="ECO:0000256" key="7">
    <source>
        <dbReference type="ARBA" id="ARBA00025067"/>
    </source>
</evidence>
<proteinExistence type="inferred from homology"/>
<dbReference type="STRING" id="438753.AZC_4483"/>
<dbReference type="InterPro" id="IPR017925">
    <property type="entry name" value="DHFR_CS"/>
</dbReference>
<dbReference type="Proteomes" id="UP000000270">
    <property type="component" value="Chromosome"/>
</dbReference>
<dbReference type="GO" id="GO:0005829">
    <property type="term" value="C:cytosol"/>
    <property type="evidence" value="ECO:0007669"/>
    <property type="project" value="TreeGrafter"/>
</dbReference>
<sequence length="169" mass="18687">MRPLVQIVAMAENGVIGRDQKLPWHLPSDLKRFRALTTGKPILMGRHTYLSIGRPLPERISVVVSRDPGFAPPPQVRVATTLAAALRLADDAAGQMGAPEIAVIGGRQIFAETEPLSSLVHLTLVHAEPDGDVRLPPYDPARWRERERQGPLQGPQDEYAFSYVTLEKR</sequence>
<dbReference type="UniPathway" id="UPA00077">
    <property type="reaction ID" value="UER00158"/>
</dbReference>
<dbReference type="GO" id="GO:0050661">
    <property type="term" value="F:NADP binding"/>
    <property type="evidence" value="ECO:0007669"/>
    <property type="project" value="InterPro"/>
</dbReference>
<dbReference type="SUPFAM" id="SSF53597">
    <property type="entry name" value="Dihydrofolate reductase-like"/>
    <property type="match status" value="1"/>
</dbReference>
<comment type="pathway">
    <text evidence="1 8">Cofactor biosynthesis; tetrahydrofolate biosynthesis; 5,6,7,8-tetrahydrofolate from 7,8-dihydrofolate: step 1/1.</text>
</comment>
<dbReference type="Gene3D" id="3.40.430.10">
    <property type="entry name" value="Dihydrofolate Reductase, subunit A"/>
    <property type="match status" value="1"/>
</dbReference>
<dbReference type="PROSITE" id="PS51330">
    <property type="entry name" value="DHFR_2"/>
    <property type="match status" value="1"/>
</dbReference>
<dbReference type="HOGENOM" id="CLU_043966_5_1_5"/>
<evidence type="ECO:0000256" key="9">
    <source>
        <dbReference type="RuleBase" id="RU004474"/>
    </source>
</evidence>
<dbReference type="PANTHER" id="PTHR48069:SF3">
    <property type="entry name" value="DIHYDROFOLATE REDUCTASE"/>
    <property type="match status" value="1"/>
</dbReference>
<reference evidence="11 12" key="1">
    <citation type="journal article" date="2007" name="Appl. Environ. Microbiol.">
        <title>Rhizobial factors required for stem nodule maturation and maintenance in Sesbania rostrata-Azorhizobium caulinodans ORS571 symbiosis.</title>
        <authorList>
            <person name="Suzuki S."/>
            <person name="Aono T."/>
            <person name="Lee KB."/>
            <person name="Suzuki T."/>
            <person name="Liu CT."/>
            <person name="Miwa H."/>
            <person name="Wakao S."/>
            <person name="Iki T."/>
            <person name="Oyaizu H."/>
        </authorList>
    </citation>
    <scope>NUCLEOTIDE SEQUENCE [LARGE SCALE GENOMIC DNA]</scope>
    <source>
        <strain evidence="12">ATCC 43989 / DSM 5975 / JCM 20966 / LMG 6465 / NBRC 14845 / NCIMB 13405 / ORS 571</strain>
    </source>
</reference>
<dbReference type="Pfam" id="PF00186">
    <property type="entry name" value="DHFR_1"/>
    <property type="match status" value="1"/>
</dbReference>
<evidence type="ECO:0000256" key="5">
    <source>
        <dbReference type="ARBA" id="ARBA00022857"/>
    </source>
</evidence>
<dbReference type="GO" id="GO:0004146">
    <property type="term" value="F:dihydrofolate reductase activity"/>
    <property type="evidence" value="ECO:0007669"/>
    <property type="project" value="UniProtKB-EC"/>
</dbReference>
<dbReference type="InterPro" id="IPR012259">
    <property type="entry name" value="DHFR"/>
</dbReference>
<keyword evidence="4 8" id="KW-0554">One-carbon metabolism</keyword>
<dbReference type="eggNOG" id="COG0262">
    <property type="taxonomic scope" value="Bacteria"/>
</dbReference>
<name>A8HYP1_AZOC5</name>
<accession>A8HYP1</accession>
<gene>
    <name evidence="11" type="ordered locus">AZC_4483</name>
</gene>
<keyword evidence="5 8" id="KW-0521">NADP</keyword>
<protein>
    <recommendedName>
        <fullName evidence="3 8">Dihydrofolate reductase</fullName>
        <ecNumber evidence="3 8">1.5.1.3</ecNumber>
    </recommendedName>
</protein>
<reference evidence="11 12" key="3">
    <citation type="journal article" date="2008" name="BMC Genomics">
        <title>The genome of the versatile nitrogen fixer Azorhizobium caulinodans ORS571.</title>
        <authorList>
            <person name="Lee KB."/>
            <person name="Backer P.D."/>
            <person name="Aono T."/>
            <person name="Liu CT."/>
            <person name="Suzuki S."/>
            <person name="Suzuki T."/>
            <person name="Kaneko T."/>
            <person name="Yamada M."/>
            <person name="Tabata S."/>
            <person name="Kupfer D.M."/>
            <person name="Najar F.Z."/>
            <person name="Wiley G.B."/>
            <person name="Roe B."/>
            <person name="Binnewies T.T."/>
            <person name="Ussery D.W."/>
            <person name="D'Haeze W."/>
            <person name="Herder J.D."/>
            <person name="Gevers D."/>
            <person name="Vereecke D."/>
            <person name="Holsters M."/>
            <person name="Oyaizu H."/>
        </authorList>
    </citation>
    <scope>NUCLEOTIDE SEQUENCE [LARGE SCALE GENOMIC DNA]</scope>
    <source>
        <strain evidence="12">ATCC 43989 / DSM 5975 / JCM 20966 / LMG 6465 / NBRC 14845 / NCIMB 13405 / ORS 571</strain>
    </source>
</reference>
<dbReference type="CDD" id="cd00209">
    <property type="entry name" value="DHFR"/>
    <property type="match status" value="1"/>
</dbReference>
<reference evidence="11 12" key="6">
    <citation type="journal article" date="2011" name="Appl. Environ. Microbiol.">
        <title>Involvement of the azorhizobial chromosome partition gene (parA) in the onset of bacteroid differentiation during Sesbania rostrata stem nodule development.</title>
        <authorList>
            <person name="Liu CT."/>
            <person name="Lee KB."/>
            <person name="Wang YS."/>
            <person name="Peng MH."/>
            <person name="Lee KT."/>
            <person name="Suzuki S."/>
            <person name="Suzuki T."/>
            <person name="Oyaizu H."/>
        </authorList>
    </citation>
    <scope>NUCLEOTIDE SEQUENCE [LARGE SCALE GENOMIC DNA]</scope>
    <source>
        <strain evidence="12">ATCC 43989 / DSM 5975 / JCM 20966 / LMG 6465 / NBRC 14845 / NCIMB 13405 / ORS 571</strain>
    </source>
</reference>
<comment type="catalytic activity">
    <reaction evidence="8">
        <text>(6S)-5,6,7,8-tetrahydrofolate + NADP(+) = 7,8-dihydrofolate + NADPH + H(+)</text>
        <dbReference type="Rhea" id="RHEA:15009"/>
        <dbReference type="ChEBI" id="CHEBI:15378"/>
        <dbReference type="ChEBI" id="CHEBI:57451"/>
        <dbReference type="ChEBI" id="CHEBI:57453"/>
        <dbReference type="ChEBI" id="CHEBI:57783"/>
        <dbReference type="ChEBI" id="CHEBI:58349"/>
        <dbReference type="EC" id="1.5.1.3"/>
    </reaction>
</comment>
<dbReference type="GO" id="GO:0046654">
    <property type="term" value="P:tetrahydrofolate biosynthetic process"/>
    <property type="evidence" value="ECO:0007669"/>
    <property type="project" value="UniProtKB-UniPathway"/>
</dbReference>
<dbReference type="EC" id="1.5.1.3" evidence="3 8"/>
<evidence type="ECO:0000259" key="10">
    <source>
        <dbReference type="PROSITE" id="PS51330"/>
    </source>
</evidence>
<dbReference type="PRINTS" id="PR00070">
    <property type="entry name" value="DHFR"/>
</dbReference>
<keyword evidence="12" id="KW-1185">Reference proteome</keyword>
<comment type="function">
    <text evidence="7 8">Key enzyme in folate metabolism. Catalyzes an essential reaction for de novo glycine and purine synthesis, and for DNA precursor synthesis.</text>
</comment>
<dbReference type="PIRSF" id="PIRSF000194">
    <property type="entry name" value="DHFR"/>
    <property type="match status" value="1"/>
</dbReference>
<evidence type="ECO:0000313" key="12">
    <source>
        <dbReference type="Proteomes" id="UP000000270"/>
    </source>
</evidence>
<reference evidence="12" key="2">
    <citation type="submission" date="2007-04" db="EMBL/GenBank/DDBJ databases">
        <title>Complete genome sequence of the nitrogen-fixing bacterium Azorhizobium caulinodans ORS571.</title>
        <authorList>
            <person name="Lee K.B."/>
            <person name="Backer P.D."/>
            <person name="Aono T."/>
            <person name="Liu C.T."/>
            <person name="Suzuki S."/>
            <person name="Suzuki T."/>
            <person name="Kaneko T."/>
            <person name="Yamada M."/>
            <person name="Tabata S."/>
            <person name="Kupfer D.M."/>
            <person name="Najar F.Z."/>
            <person name="Wiley G.B."/>
            <person name="Roe B."/>
            <person name="Binnewies T."/>
            <person name="Ussery D."/>
            <person name="Vereecke D."/>
            <person name="Gevers D."/>
            <person name="Holsters M."/>
            <person name="Oyaizu H."/>
        </authorList>
    </citation>
    <scope>NUCLEOTIDE SEQUENCE [LARGE SCALE GENOMIC DNA]</scope>
    <source>
        <strain evidence="12">ATCC 43989 / DSM 5975 / JCM 20966 / LMG 6465 / NBRC 14845 / NCIMB 13405 / ORS 571</strain>
    </source>
</reference>
<evidence type="ECO:0000313" key="11">
    <source>
        <dbReference type="EMBL" id="BAF90481.1"/>
    </source>
</evidence>
<evidence type="ECO:0000256" key="1">
    <source>
        <dbReference type="ARBA" id="ARBA00004903"/>
    </source>
</evidence>
<evidence type="ECO:0000256" key="3">
    <source>
        <dbReference type="ARBA" id="ARBA00012856"/>
    </source>
</evidence>
<dbReference type="InterPro" id="IPR001796">
    <property type="entry name" value="DHFR_dom"/>
</dbReference>
<keyword evidence="6 8" id="KW-0560">Oxidoreductase</keyword>
<dbReference type="PANTHER" id="PTHR48069">
    <property type="entry name" value="DIHYDROFOLATE REDUCTASE"/>
    <property type="match status" value="1"/>
</dbReference>
<dbReference type="KEGG" id="azc:AZC_4483"/>
<organism evidence="11 12">
    <name type="scientific">Azorhizobium caulinodans (strain ATCC 43989 / DSM 5975 / JCM 20966 / LMG 6465 / NBRC 14845 / NCIMB 13405 / ORS 571)</name>
    <dbReference type="NCBI Taxonomy" id="438753"/>
    <lineage>
        <taxon>Bacteria</taxon>
        <taxon>Pseudomonadati</taxon>
        <taxon>Pseudomonadota</taxon>
        <taxon>Alphaproteobacteria</taxon>
        <taxon>Hyphomicrobiales</taxon>
        <taxon>Xanthobacteraceae</taxon>
        <taxon>Azorhizobium</taxon>
    </lineage>
</organism>
<reference evidence="11 12" key="5">
    <citation type="journal article" date="2010" name="Appl. Environ. Microbiol.">
        <title>phrR-like gene praR of Azorhizobium caulinodans ORS571 is essential for symbiosis with Sesbania rostrata and is involved in expression of reb genes.</title>
        <authorList>
            <person name="Akiba N."/>
            <person name="Aono T."/>
            <person name="Toyazaki H."/>
            <person name="Sato S."/>
            <person name="Oyaizu H."/>
        </authorList>
    </citation>
    <scope>NUCLEOTIDE SEQUENCE [LARGE SCALE GENOMIC DNA]</scope>
    <source>
        <strain evidence="12">ATCC 43989 / DSM 5975 / JCM 20966 / LMG 6465 / NBRC 14845 / NCIMB 13405 / ORS 571</strain>
    </source>
</reference>
<dbReference type="RefSeq" id="WP_012173002.1">
    <property type="nucleotide sequence ID" value="NC_009937.1"/>
</dbReference>
<evidence type="ECO:0000256" key="8">
    <source>
        <dbReference type="PIRNR" id="PIRNR000194"/>
    </source>
</evidence>
<dbReference type="GO" id="GO:0046655">
    <property type="term" value="P:folic acid metabolic process"/>
    <property type="evidence" value="ECO:0007669"/>
    <property type="project" value="TreeGrafter"/>
</dbReference>
<evidence type="ECO:0000256" key="2">
    <source>
        <dbReference type="ARBA" id="ARBA00009539"/>
    </source>
</evidence>
<evidence type="ECO:0000256" key="4">
    <source>
        <dbReference type="ARBA" id="ARBA00022563"/>
    </source>
</evidence>
<dbReference type="GO" id="GO:0006730">
    <property type="term" value="P:one-carbon metabolic process"/>
    <property type="evidence" value="ECO:0007669"/>
    <property type="project" value="UniProtKB-KW"/>
</dbReference>
<evidence type="ECO:0000256" key="6">
    <source>
        <dbReference type="ARBA" id="ARBA00023002"/>
    </source>
</evidence>
<comment type="similarity">
    <text evidence="2 8 9">Belongs to the dihydrofolate reductase family.</text>
</comment>
<dbReference type="GO" id="GO:0046452">
    <property type="term" value="P:dihydrofolate metabolic process"/>
    <property type="evidence" value="ECO:0007669"/>
    <property type="project" value="TreeGrafter"/>
</dbReference>
<dbReference type="PROSITE" id="PS00075">
    <property type="entry name" value="DHFR_1"/>
    <property type="match status" value="1"/>
</dbReference>
<dbReference type="EMBL" id="AP009384">
    <property type="protein sequence ID" value="BAF90481.1"/>
    <property type="molecule type" value="Genomic_DNA"/>
</dbReference>
<dbReference type="AlphaFoldDB" id="A8HYP1"/>
<reference evidence="11 12" key="4">
    <citation type="journal article" date="2009" name="Appl. Environ. Microbiol.">
        <title>Comparative genome-wide transcriptional profiling of Azorhizobium caulinodans ORS571 grown under free-living and symbiotic conditions.</title>
        <authorList>
            <person name="Tsukada S."/>
            <person name="Aono T."/>
            <person name="Akiba N."/>
            <person name="Lee KB."/>
            <person name="Liu CT."/>
            <person name="Toyazaki H."/>
            <person name="Oyaizu H."/>
        </authorList>
    </citation>
    <scope>NUCLEOTIDE SEQUENCE [LARGE SCALE GENOMIC DNA]</scope>
    <source>
        <strain evidence="12">ATCC 43989 / DSM 5975 / JCM 20966 / LMG 6465 / NBRC 14845 / NCIMB 13405 / ORS 571</strain>
    </source>
</reference>